<sequence length="58" mass="6944">MAVPKKKVSSAKRFHFFNLKFKPIIPCFMCAKTKELHRYCQFPFRKKKYITCNSILIS</sequence>
<accession>A0A1W5QGV3</accession>
<evidence type="ECO:0000313" key="1">
    <source>
        <dbReference type="EMBL" id="AQL10477.1"/>
    </source>
</evidence>
<organism evidence="1">
    <name type="scientific">Eukaryota sp. BB2</name>
    <dbReference type="NCBI Taxonomy" id="1949062"/>
    <lineage>
        <taxon>Eukaryota</taxon>
    </lineage>
</organism>
<protein>
    <submittedName>
        <fullName evidence="1">Ribosomal protein L32</fullName>
    </submittedName>
</protein>
<dbReference type="InterPro" id="IPR011332">
    <property type="entry name" value="Ribosomal_zn-bd"/>
</dbReference>
<dbReference type="AlphaFoldDB" id="A0A1W5QGV3"/>
<gene>
    <name evidence="1" type="primary">rpl32</name>
</gene>
<dbReference type="GO" id="GO:0005840">
    <property type="term" value="C:ribosome"/>
    <property type="evidence" value="ECO:0007669"/>
    <property type="project" value="UniProtKB-KW"/>
</dbReference>
<dbReference type="RefSeq" id="YP_009370751.1">
    <property type="nucleotide sequence ID" value="NC_034794.1"/>
</dbReference>
<keyword evidence="1" id="KW-0687">Ribonucleoprotein</keyword>
<proteinExistence type="predicted"/>
<keyword evidence="1" id="KW-0496">Mitochondrion</keyword>
<reference evidence="1" key="1">
    <citation type="journal article" date="2017" name="Genome Biol. Evol.">
        <title>Mitochondrial Genome Evolution and a Novel RNA Editing System in Deep-Branching Heteroloboseids.</title>
        <authorList>
            <person name="Yang J."/>
            <person name="Harding T."/>
            <person name="Kamikawa R."/>
            <person name="Simpson A.G.B."/>
            <person name="Roger A.J."/>
        </authorList>
    </citation>
    <scope>NUCLEOTIDE SEQUENCE</scope>
</reference>
<dbReference type="GO" id="GO:0006412">
    <property type="term" value="P:translation"/>
    <property type="evidence" value="ECO:0007669"/>
    <property type="project" value="InterPro"/>
</dbReference>
<dbReference type="EMBL" id="KY379823">
    <property type="protein sequence ID" value="AQL10477.1"/>
    <property type="molecule type" value="Genomic_DNA"/>
</dbReference>
<dbReference type="SUPFAM" id="SSF57829">
    <property type="entry name" value="Zn-binding ribosomal proteins"/>
    <property type="match status" value="1"/>
</dbReference>
<dbReference type="GeneID" id="32888054"/>
<keyword evidence="1" id="KW-0689">Ribosomal protein</keyword>
<geneLocation type="mitochondrion" evidence="1"/>
<name>A0A1W5QGV3_9EUKA</name>